<dbReference type="Pfam" id="PF00857">
    <property type="entry name" value="Isochorismatase"/>
    <property type="match status" value="1"/>
</dbReference>
<reference evidence="5" key="1">
    <citation type="journal article" date="2019" name="Int. J. Syst. Evol. Microbiol.">
        <title>The Global Catalogue of Microorganisms (GCM) 10K type strain sequencing project: providing services to taxonomists for standard genome sequencing and annotation.</title>
        <authorList>
            <consortium name="The Broad Institute Genomics Platform"/>
            <consortium name="The Broad Institute Genome Sequencing Center for Infectious Disease"/>
            <person name="Wu L."/>
            <person name="Ma J."/>
        </authorList>
    </citation>
    <scope>NUCLEOTIDE SEQUENCE [LARGE SCALE GENOMIC DNA]</scope>
    <source>
        <strain evidence="5">PCU 280</strain>
    </source>
</reference>
<comment type="caution">
    <text evidence="4">The sequence shown here is derived from an EMBL/GenBank/DDBJ whole genome shotgun (WGS) entry which is preliminary data.</text>
</comment>
<dbReference type="SUPFAM" id="SSF52499">
    <property type="entry name" value="Isochorismatase-like hydrolases"/>
    <property type="match status" value="1"/>
</dbReference>
<dbReference type="Proteomes" id="UP001596233">
    <property type="component" value="Unassembled WGS sequence"/>
</dbReference>
<evidence type="ECO:0000313" key="4">
    <source>
        <dbReference type="EMBL" id="MFC6333256.1"/>
    </source>
</evidence>
<dbReference type="Gene3D" id="3.40.50.850">
    <property type="entry name" value="Isochorismatase-like"/>
    <property type="match status" value="1"/>
</dbReference>
<evidence type="ECO:0000256" key="1">
    <source>
        <dbReference type="ARBA" id="ARBA00006336"/>
    </source>
</evidence>
<dbReference type="RefSeq" id="WP_379234525.1">
    <property type="nucleotide sequence ID" value="NZ_JBHSTE010000003.1"/>
</dbReference>
<sequence length="221" mass="24736">MVETGDYSLEMVTSKSTALLIIDMQNDFVHHRGVFSQSGFEVGQYQAIIPVIHKLLENARRAGIPIMWVAMSHNEANNKDDAWIQRRQGKGHPQSCSTGTWGADIIEQFEPMAEDTIVWKHRYSAFVETNMHQLLTEKGIETIVAVGINTNTCVESTLRDAHMLGYHVVLPKEATTCVFLDAYEPSLNNIERHFGVVCTSNALMKVWDSKATVNGGVSNER</sequence>
<protein>
    <submittedName>
        <fullName evidence="4">Cysteine hydrolase</fullName>
    </submittedName>
</protein>
<gene>
    <name evidence="4" type="ORF">ACFP56_11525</name>
</gene>
<keyword evidence="5" id="KW-1185">Reference proteome</keyword>
<accession>A0ABW1V609</accession>
<proteinExistence type="inferred from homology"/>
<dbReference type="InterPro" id="IPR036380">
    <property type="entry name" value="Isochorismatase-like_sf"/>
</dbReference>
<dbReference type="PANTHER" id="PTHR43540">
    <property type="entry name" value="PEROXYUREIDOACRYLATE/UREIDOACRYLATE AMIDOHYDROLASE-RELATED"/>
    <property type="match status" value="1"/>
</dbReference>
<dbReference type="InterPro" id="IPR000868">
    <property type="entry name" value="Isochorismatase-like_dom"/>
</dbReference>
<comment type="similarity">
    <text evidence="1">Belongs to the isochorismatase family.</text>
</comment>
<evidence type="ECO:0000256" key="2">
    <source>
        <dbReference type="ARBA" id="ARBA00022801"/>
    </source>
</evidence>
<evidence type="ECO:0000313" key="5">
    <source>
        <dbReference type="Proteomes" id="UP001596233"/>
    </source>
</evidence>
<dbReference type="PANTHER" id="PTHR43540:SF6">
    <property type="entry name" value="ISOCHORISMATASE-LIKE DOMAIN-CONTAINING PROTEIN"/>
    <property type="match status" value="1"/>
</dbReference>
<dbReference type="CDD" id="cd00431">
    <property type="entry name" value="cysteine_hydrolases"/>
    <property type="match status" value="1"/>
</dbReference>
<name>A0ABW1V609_9BACL</name>
<dbReference type="GO" id="GO:0016787">
    <property type="term" value="F:hydrolase activity"/>
    <property type="evidence" value="ECO:0007669"/>
    <property type="project" value="UniProtKB-KW"/>
</dbReference>
<evidence type="ECO:0000259" key="3">
    <source>
        <dbReference type="Pfam" id="PF00857"/>
    </source>
</evidence>
<dbReference type="EMBL" id="JBHSTE010000003">
    <property type="protein sequence ID" value="MFC6333256.1"/>
    <property type="molecule type" value="Genomic_DNA"/>
</dbReference>
<organism evidence="4 5">
    <name type="scientific">Paenibacillus septentrionalis</name>
    <dbReference type="NCBI Taxonomy" id="429342"/>
    <lineage>
        <taxon>Bacteria</taxon>
        <taxon>Bacillati</taxon>
        <taxon>Bacillota</taxon>
        <taxon>Bacilli</taxon>
        <taxon>Bacillales</taxon>
        <taxon>Paenibacillaceae</taxon>
        <taxon>Paenibacillus</taxon>
    </lineage>
</organism>
<dbReference type="InterPro" id="IPR050272">
    <property type="entry name" value="Isochorismatase-like_hydrls"/>
</dbReference>
<feature type="domain" description="Isochorismatase-like" evidence="3">
    <location>
        <begin position="17"/>
        <end position="201"/>
    </location>
</feature>
<keyword evidence="2 4" id="KW-0378">Hydrolase</keyword>